<sequence length="739" mass="84638">MTLGLLSFTGTANAQTENMETSTPQNEQRTQPVNKAQHVTSINGYTEKNGQWQSSDGQLANGWQTDQNNWYYFQDGQNSSSWKWINNNWYYMNPDSHIMETGLQNINNATYYLNEQHDGTYGAMKTGWQNVNNNWYYFANNGSARTGWQWLDHNWYYFDPTTSIMQAGLKQINNKGYYLNDQHNGAFGAMMNGWQNINGKWYGFGGPSDGSALTGWHYINKNWYYFNNNGEARTGFQTINGHQYYFDPTNAWALRGWQSLNNDWYYFDPSNVWALSGWQNLNGWFYFSPESYKSLNGLQTINNHLYYLNDQHDGTFGMMKTGWQNVNGNWYYFNSNGDALSGWQTITGYHYYLNPANYQMMTGIQKLDNNYYFFGPSGNQETGLVYNSTTGLLQYYDPSTGTRQISAMLNGQTLTFNSTTGDLDTTNITNGLVLLGNNRYFFLKNSNRFDANDWQKINGSWYYFGSNAAATTGWYKSAAGNWYFFNPDGTARTGWQSINGHWYLFDALNANAITGWYKSNAGFWYYFDPTNAWADTGWTFVNHNWYYMDPTNANMYTGGHWINGHWVNLQSNGAFVGFSQRVINWFLAREGKLTYSMYGSRTGADGTADCSGSMTQAVWSAGGRTPAHTYSTLDLGRYLLQNGYYIAGYGRGVQNVQYGDIVIWGTPGASAGGVGHTVVISTAGPDPMCISTCGYYWSENPYSHYGAAGKAVQEFNYQWYWNEDDRPYQMVYRPNFYWA</sequence>
<protein>
    <recommendedName>
        <fullName evidence="4">Bacteriophage lysin domain-containing protein</fullName>
    </recommendedName>
</protein>
<feature type="region of interest" description="Disordered" evidence="3">
    <location>
        <begin position="9"/>
        <end position="33"/>
    </location>
</feature>
<reference evidence="5 6" key="1">
    <citation type="journal article" date="2015" name="Genome Announc.">
        <title>Expanding the biotechnology potential of lactobacilli through comparative genomics of 213 strains and associated genera.</title>
        <authorList>
            <person name="Sun Z."/>
            <person name="Harris H.M."/>
            <person name="McCann A."/>
            <person name="Guo C."/>
            <person name="Argimon S."/>
            <person name="Zhang W."/>
            <person name="Yang X."/>
            <person name="Jeffery I.B."/>
            <person name="Cooney J.C."/>
            <person name="Kagawa T.F."/>
            <person name="Liu W."/>
            <person name="Song Y."/>
            <person name="Salvetti E."/>
            <person name="Wrobel A."/>
            <person name="Rasinkangas P."/>
            <person name="Parkhill J."/>
            <person name="Rea M.C."/>
            <person name="O'Sullivan O."/>
            <person name="Ritari J."/>
            <person name="Douillard F.P."/>
            <person name="Paul Ross R."/>
            <person name="Yang R."/>
            <person name="Briner A.E."/>
            <person name="Felis G.E."/>
            <person name="de Vos W.M."/>
            <person name="Barrangou R."/>
            <person name="Klaenhammer T.R."/>
            <person name="Caufield P.W."/>
            <person name="Cui Y."/>
            <person name="Zhang H."/>
            <person name="O'Toole P.W."/>
        </authorList>
    </citation>
    <scope>NUCLEOTIDE SEQUENCE [LARGE SCALE GENOMIC DNA]</scope>
    <source>
        <strain evidence="5 6">DSM 13145</strain>
    </source>
</reference>
<feature type="domain" description="Bacteriophage lysin" evidence="4">
    <location>
        <begin position="581"/>
        <end position="681"/>
    </location>
</feature>
<dbReference type="Gene3D" id="2.10.270.10">
    <property type="entry name" value="Cholin Binding"/>
    <property type="match status" value="6"/>
</dbReference>
<evidence type="ECO:0000256" key="1">
    <source>
        <dbReference type="ARBA" id="ARBA00022737"/>
    </source>
</evidence>
<keyword evidence="6" id="KW-1185">Reference proteome</keyword>
<dbReference type="PATRIC" id="fig|1423746.3.peg.1366"/>
<dbReference type="InterPro" id="IPR018337">
    <property type="entry name" value="Cell_wall/Cho-bd_repeat"/>
</dbReference>
<keyword evidence="1" id="KW-0677">Repeat</keyword>
<feature type="repeat" description="Cell wall-binding" evidence="2">
    <location>
        <begin position="320"/>
        <end position="339"/>
    </location>
</feature>
<dbReference type="Proteomes" id="UP000051445">
    <property type="component" value="Unassembled WGS sequence"/>
</dbReference>
<feature type="repeat" description="Cell wall-binding" evidence="2">
    <location>
        <begin position="145"/>
        <end position="164"/>
    </location>
</feature>
<dbReference type="EMBL" id="AZER01000024">
    <property type="protein sequence ID" value="KRL26202.1"/>
    <property type="molecule type" value="Genomic_DNA"/>
</dbReference>
<gene>
    <name evidence="5" type="ORF">FD27_GL001340</name>
</gene>
<dbReference type="Pfam" id="PF19127">
    <property type="entry name" value="Choline_bind_3"/>
    <property type="match status" value="6"/>
</dbReference>
<name>A0A0R1P9C0_9LACO</name>
<proteinExistence type="predicted"/>
<feature type="repeat" description="Cell wall-binding" evidence="2">
    <location>
        <begin position="451"/>
        <end position="470"/>
    </location>
</feature>
<organism evidence="5 6">
    <name type="scientific">Limosilactobacillus frumenti DSM 13145</name>
    <dbReference type="NCBI Taxonomy" id="1423746"/>
    <lineage>
        <taxon>Bacteria</taxon>
        <taxon>Bacillati</taxon>
        <taxon>Bacillota</taxon>
        <taxon>Bacilli</taxon>
        <taxon>Lactobacillales</taxon>
        <taxon>Lactobacillaceae</taxon>
        <taxon>Limosilactobacillus</taxon>
    </lineage>
</organism>
<evidence type="ECO:0000256" key="2">
    <source>
        <dbReference type="PROSITE-ProRule" id="PRU00591"/>
    </source>
</evidence>
<dbReference type="InterPro" id="IPR008044">
    <property type="entry name" value="Phage_lysin"/>
</dbReference>
<comment type="caution">
    <text evidence="5">The sequence shown here is derived from an EMBL/GenBank/DDBJ whole genome shotgun (WGS) entry which is preliminary data.</text>
</comment>
<accession>A0A0R1P9C0</accession>
<evidence type="ECO:0000313" key="6">
    <source>
        <dbReference type="Proteomes" id="UP000051445"/>
    </source>
</evidence>
<dbReference type="Pfam" id="PF01473">
    <property type="entry name" value="Choline_bind_1"/>
    <property type="match status" value="5"/>
</dbReference>
<dbReference type="Gene3D" id="3.90.1720.10">
    <property type="entry name" value="endopeptidase domain like (from Nostoc punctiforme)"/>
    <property type="match status" value="1"/>
</dbReference>
<dbReference type="Pfam" id="PF05382">
    <property type="entry name" value="Amidase_5"/>
    <property type="match status" value="1"/>
</dbReference>
<evidence type="ECO:0000256" key="3">
    <source>
        <dbReference type="SAM" id="MobiDB-lite"/>
    </source>
</evidence>
<feature type="repeat" description="Cell wall-binding" evidence="2">
    <location>
        <begin position="471"/>
        <end position="491"/>
    </location>
</feature>
<dbReference type="AlphaFoldDB" id="A0A0R1P9C0"/>
<dbReference type="STRING" id="1423746.FD27_GL001340"/>
<feature type="repeat" description="Cell wall-binding" evidence="2">
    <location>
        <begin position="213"/>
        <end position="232"/>
    </location>
</feature>
<dbReference type="Gene3D" id="2.10.270.20">
    <property type="match status" value="1"/>
</dbReference>
<feature type="repeat" description="Cell wall-binding" evidence="2">
    <location>
        <begin position="125"/>
        <end position="144"/>
    </location>
</feature>
<dbReference type="PROSITE" id="PS51170">
    <property type="entry name" value="CW"/>
    <property type="match status" value="6"/>
</dbReference>
<dbReference type="SUPFAM" id="SSF69360">
    <property type="entry name" value="Cell wall binding repeat"/>
    <property type="match status" value="3"/>
</dbReference>
<evidence type="ECO:0000259" key="4">
    <source>
        <dbReference type="Pfam" id="PF05382"/>
    </source>
</evidence>
<evidence type="ECO:0000313" key="5">
    <source>
        <dbReference type="EMBL" id="KRL26202.1"/>
    </source>
</evidence>